<dbReference type="Gene3D" id="1.10.10.10">
    <property type="entry name" value="Winged helix-like DNA-binding domain superfamily/Winged helix DNA-binding domain"/>
    <property type="match status" value="1"/>
</dbReference>
<dbReference type="PANTHER" id="PTHR30346:SF28">
    <property type="entry name" value="HTH-TYPE TRANSCRIPTIONAL REGULATOR CYNR"/>
    <property type="match status" value="1"/>
</dbReference>
<dbReference type="EMBL" id="JBHSLD010000004">
    <property type="protein sequence ID" value="MFC5379638.1"/>
    <property type="molecule type" value="Genomic_DNA"/>
</dbReference>
<evidence type="ECO:0000256" key="4">
    <source>
        <dbReference type="ARBA" id="ARBA00023163"/>
    </source>
</evidence>
<dbReference type="PANTHER" id="PTHR30346">
    <property type="entry name" value="TRANSCRIPTIONAL DUAL REGULATOR HCAR-RELATED"/>
    <property type="match status" value="1"/>
</dbReference>
<comment type="similarity">
    <text evidence="1">Belongs to the LysR transcriptional regulatory family.</text>
</comment>
<dbReference type="Pfam" id="PF00126">
    <property type="entry name" value="HTH_1"/>
    <property type="match status" value="1"/>
</dbReference>
<evidence type="ECO:0000313" key="7">
    <source>
        <dbReference type="Proteomes" id="UP001596122"/>
    </source>
</evidence>
<dbReference type="SUPFAM" id="SSF53850">
    <property type="entry name" value="Periplasmic binding protein-like II"/>
    <property type="match status" value="1"/>
</dbReference>
<dbReference type="InterPro" id="IPR000847">
    <property type="entry name" value="LysR_HTH_N"/>
</dbReference>
<evidence type="ECO:0000256" key="3">
    <source>
        <dbReference type="ARBA" id="ARBA00023125"/>
    </source>
</evidence>
<dbReference type="InterPro" id="IPR036388">
    <property type="entry name" value="WH-like_DNA-bd_sf"/>
</dbReference>
<dbReference type="RefSeq" id="WP_340268844.1">
    <property type="nucleotide sequence ID" value="NZ_JBBEOG010000003.1"/>
</dbReference>
<dbReference type="Proteomes" id="UP001596122">
    <property type="component" value="Unassembled WGS sequence"/>
</dbReference>
<feature type="domain" description="HTH lysR-type" evidence="5">
    <location>
        <begin position="1"/>
        <end position="58"/>
    </location>
</feature>
<keyword evidence="2" id="KW-0805">Transcription regulation</keyword>
<dbReference type="SUPFAM" id="SSF46785">
    <property type="entry name" value="Winged helix' DNA-binding domain"/>
    <property type="match status" value="1"/>
</dbReference>
<organism evidence="6 7">
    <name type="scientific">Aquipuribacter nitratireducens</name>
    <dbReference type="NCBI Taxonomy" id="650104"/>
    <lineage>
        <taxon>Bacteria</taxon>
        <taxon>Bacillati</taxon>
        <taxon>Actinomycetota</taxon>
        <taxon>Actinomycetes</taxon>
        <taxon>Micrococcales</taxon>
        <taxon>Intrasporangiaceae</taxon>
        <taxon>Aquipuribacter</taxon>
    </lineage>
</organism>
<dbReference type="InterPro" id="IPR036390">
    <property type="entry name" value="WH_DNA-bd_sf"/>
</dbReference>
<keyword evidence="7" id="KW-1185">Reference proteome</keyword>
<comment type="caution">
    <text evidence="6">The sequence shown here is derived from an EMBL/GenBank/DDBJ whole genome shotgun (WGS) entry which is preliminary data.</text>
</comment>
<keyword evidence="4" id="KW-0804">Transcription</keyword>
<reference evidence="7" key="1">
    <citation type="journal article" date="2019" name="Int. J. Syst. Evol. Microbiol.">
        <title>The Global Catalogue of Microorganisms (GCM) 10K type strain sequencing project: providing services to taxonomists for standard genome sequencing and annotation.</title>
        <authorList>
            <consortium name="The Broad Institute Genomics Platform"/>
            <consortium name="The Broad Institute Genome Sequencing Center for Infectious Disease"/>
            <person name="Wu L."/>
            <person name="Ma J."/>
        </authorList>
    </citation>
    <scope>NUCLEOTIDE SEQUENCE [LARGE SCALE GENOMIC DNA]</scope>
    <source>
        <strain evidence="7">CCUG 43114</strain>
    </source>
</reference>
<proteinExistence type="inferred from homology"/>
<evidence type="ECO:0000256" key="2">
    <source>
        <dbReference type="ARBA" id="ARBA00023015"/>
    </source>
</evidence>
<dbReference type="Gene3D" id="3.40.190.290">
    <property type="match status" value="1"/>
</dbReference>
<evidence type="ECO:0000256" key="1">
    <source>
        <dbReference type="ARBA" id="ARBA00009437"/>
    </source>
</evidence>
<dbReference type="PROSITE" id="PS50931">
    <property type="entry name" value="HTH_LYSR"/>
    <property type="match status" value="1"/>
</dbReference>
<accession>A0ABW0GJG4</accession>
<protein>
    <submittedName>
        <fullName evidence="6">LysR family transcriptional regulator</fullName>
    </submittedName>
</protein>
<dbReference type="InterPro" id="IPR005119">
    <property type="entry name" value="LysR_subst-bd"/>
</dbReference>
<evidence type="ECO:0000313" key="6">
    <source>
        <dbReference type="EMBL" id="MFC5379638.1"/>
    </source>
</evidence>
<gene>
    <name evidence="6" type="ORF">ACFPJ6_02430</name>
</gene>
<name>A0ABW0GJG4_9MICO</name>
<sequence length="299" mass="31563">MDVDALRWFQQVADGALVTDVAAAEHVSQPGVSRALARLEREVGERLLVRTGRTLRMTRAGAVLKRHVDAALHELDDGLAAVAALADPESGTVHVRFERSLGAWLLPQLLRGFGERHPRVRLVLEPAGPGQPATGPDVDVALVSARPAGSSHRWQRLLTEPVLLAVPAAHRLAGAGRVGLASVLGEPLVLLAAPSPFRDLCDALLARARPEGAEEWDVRFEVSDLATVQGLVSAGAGVALVPASALDGRAEVLPLTDLGATRDVGLAWREDGSLLPSARLFLDHVADVARRGHVAVAFG</sequence>
<dbReference type="Pfam" id="PF03466">
    <property type="entry name" value="LysR_substrate"/>
    <property type="match status" value="1"/>
</dbReference>
<keyword evidence="3" id="KW-0238">DNA-binding</keyword>
<evidence type="ECO:0000259" key="5">
    <source>
        <dbReference type="PROSITE" id="PS50931"/>
    </source>
</evidence>